<name>A0A368GXT4_ANCCA</name>
<gene>
    <name evidence="2" type="ORF">ANCCAN_05704</name>
</gene>
<feature type="chain" id="PRO_5016603439" description="Nickel/cobalt efflux system" evidence="1">
    <location>
        <begin position="25"/>
        <end position="91"/>
    </location>
</feature>
<dbReference type="Proteomes" id="UP000252519">
    <property type="component" value="Unassembled WGS sequence"/>
</dbReference>
<keyword evidence="3" id="KW-1185">Reference proteome</keyword>
<organism evidence="2 3">
    <name type="scientific">Ancylostoma caninum</name>
    <name type="common">Dog hookworm</name>
    <dbReference type="NCBI Taxonomy" id="29170"/>
    <lineage>
        <taxon>Eukaryota</taxon>
        <taxon>Metazoa</taxon>
        <taxon>Ecdysozoa</taxon>
        <taxon>Nematoda</taxon>
        <taxon>Chromadorea</taxon>
        <taxon>Rhabditida</taxon>
        <taxon>Rhabditina</taxon>
        <taxon>Rhabditomorpha</taxon>
        <taxon>Strongyloidea</taxon>
        <taxon>Ancylostomatidae</taxon>
        <taxon>Ancylostomatinae</taxon>
        <taxon>Ancylostoma</taxon>
    </lineage>
</organism>
<accession>A0A368GXT4</accession>
<dbReference type="EMBL" id="JOJR01000050">
    <property type="protein sequence ID" value="RCN48159.1"/>
    <property type="molecule type" value="Genomic_DNA"/>
</dbReference>
<keyword evidence="1" id="KW-0732">Signal</keyword>
<feature type="signal peptide" evidence="1">
    <location>
        <begin position="1"/>
        <end position="24"/>
    </location>
</feature>
<dbReference type="AlphaFoldDB" id="A0A368GXT4"/>
<reference evidence="2 3" key="1">
    <citation type="submission" date="2014-10" db="EMBL/GenBank/DDBJ databases">
        <title>Draft genome of the hookworm Ancylostoma caninum.</title>
        <authorList>
            <person name="Mitreva M."/>
        </authorList>
    </citation>
    <scope>NUCLEOTIDE SEQUENCE [LARGE SCALE GENOMIC DNA]</scope>
    <source>
        <strain evidence="2 3">Baltimore</strain>
    </source>
</reference>
<comment type="caution">
    <text evidence="2">The sequence shown here is derived from an EMBL/GenBank/DDBJ whole genome shotgun (WGS) entry which is preliminary data.</text>
</comment>
<evidence type="ECO:0000313" key="2">
    <source>
        <dbReference type="EMBL" id="RCN48159.1"/>
    </source>
</evidence>
<sequence length="91" mass="9798">MLILVFTMNSAIFILLVLVVDVFARSITPQAESSSIENEKMSSSNSTVASKDKYKIHPILWGLGVIDDSFSAIYGLAALGAAIYQGITTWG</sequence>
<protein>
    <recommendedName>
        <fullName evidence="4">Nickel/cobalt efflux system</fullName>
    </recommendedName>
</protein>
<evidence type="ECO:0000313" key="3">
    <source>
        <dbReference type="Proteomes" id="UP000252519"/>
    </source>
</evidence>
<evidence type="ECO:0000256" key="1">
    <source>
        <dbReference type="SAM" id="SignalP"/>
    </source>
</evidence>
<evidence type="ECO:0008006" key="4">
    <source>
        <dbReference type="Google" id="ProtNLM"/>
    </source>
</evidence>
<proteinExistence type="predicted"/>